<dbReference type="SUPFAM" id="SSF52540">
    <property type="entry name" value="P-loop containing nucleoside triphosphate hydrolases"/>
    <property type="match status" value="1"/>
</dbReference>
<dbReference type="Gene3D" id="1.10.150.20">
    <property type="entry name" value="5' to 3' exonuclease, C-terminal subdomain"/>
    <property type="match status" value="1"/>
</dbReference>
<dbReference type="GO" id="GO:0000150">
    <property type="term" value="F:DNA strand exchange activity"/>
    <property type="evidence" value="ECO:0007669"/>
    <property type="project" value="TreeGrafter"/>
</dbReference>
<feature type="domain" description="Rad51-like C-terminal" evidence="2">
    <location>
        <begin position="99"/>
        <end position="139"/>
    </location>
</feature>
<dbReference type="InterPro" id="IPR027417">
    <property type="entry name" value="P-loop_NTPase"/>
</dbReference>
<dbReference type="Gene3D" id="3.40.50.300">
    <property type="entry name" value="P-loop containing nucleotide triphosphate hydrolases"/>
    <property type="match status" value="1"/>
</dbReference>
<dbReference type="Pfam" id="PF08423">
    <property type="entry name" value="Rad51"/>
    <property type="match status" value="1"/>
</dbReference>
<evidence type="ECO:0000256" key="1">
    <source>
        <dbReference type="SAM" id="MobiDB-lite"/>
    </source>
</evidence>
<dbReference type="GO" id="GO:0006312">
    <property type="term" value="P:mitotic recombination"/>
    <property type="evidence" value="ECO:0007669"/>
    <property type="project" value="TreeGrafter"/>
</dbReference>
<feature type="region of interest" description="Disordered" evidence="1">
    <location>
        <begin position="1"/>
        <end position="26"/>
    </location>
</feature>
<dbReference type="AlphaFoldDB" id="A0A9P6ND01"/>
<dbReference type="SUPFAM" id="SSF47794">
    <property type="entry name" value="Rad51 N-terminal domain-like"/>
    <property type="match status" value="1"/>
</dbReference>
<dbReference type="GO" id="GO:0042148">
    <property type="term" value="P:DNA strand invasion"/>
    <property type="evidence" value="ECO:0007669"/>
    <property type="project" value="TreeGrafter"/>
</dbReference>
<organism evidence="3 4">
    <name type="scientific">Cronartium quercuum f. sp. fusiforme G11</name>
    <dbReference type="NCBI Taxonomy" id="708437"/>
    <lineage>
        <taxon>Eukaryota</taxon>
        <taxon>Fungi</taxon>
        <taxon>Dikarya</taxon>
        <taxon>Basidiomycota</taxon>
        <taxon>Pucciniomycotina</taxon>
        <taxon>Pucciniomycetes</taxon>
        <taxon>Pucciniales</taxon>
        <taxon>Coleosporiaceae</taxon>
        <taxon>Cronartium</taxon>
    </lineage>
</organism>
<proteinExistence type="predicted"/>
<sequence>MALSQSSQPSQNEQDEEPEQPTSGPIPIAVLAEHGFSQSDIQKLIKAGNDTVEAIAYQPRKSLTAIKGISEAKADKLLTVCSTLLPLGFTTAAEVHNMRVGMVRIQTGSKNLDALLGGGIDTQSITEFFGEFRTVSLSLSSILLQHFIELITLVEQS</sequence>
<accession>A0A9P6ND01</accession>
<reference evidence="3" key="1">
    <citation type="submission" date="2013-11" db="EMBL/GenBank/DDBJ databases">
        <title>Genome sequence of the fusiform rust pathogen reveals effectors for host alternation and coevolution with pine.</title>
        <authorList>
            <consortium name="DOE Joint Genome Institute"/>
            <person name="Smith K."/>
            <person name="Pendleton A."/>
            <person name="Kubisiak T."/>
            <person name="Anderson C."/>
            <person name="Salamov A."/>
            <person name="Aerts A."/>
            <person name="Riley R."/>
            <person name="Clum A."/>
            <person name="Lindquist E."/>
            <person name="Ence D."/>
            <person name="Campbell M."/>
            <person name="Kronenberg Z."/>
            <person name="Feau N."/>
            <person name="Dhillon B."/>
            <person name="Hamelin R."/>
            <person name="Burleigh J."/>
            <person name="Smith J."/>
            <person name="Yandell M."/>
            <person name="Nelson C."/>
            <person name="Grigoriev I."/>
            <person name="Davis J."/>
        </authorList>
    </citation>
    <scope>NUCLEOTIDE SEQUENCE</scope>
    <source>
        <strain evidence="3">G11</strain>
    </source>
</reference>
<comment type="caution">
    <text evidence="3">The sequence shown here is derived from an EMBL/GenBank/DDBJ whole genome shotgun (WGS) entry which is preliminary data.</text>
</comment>
<dbReference type="FunFam" id="1.10.150.20:FF:000008">
    <property type="entry name" value="DNA repair protein RAD51 homolog"/>
    <property type="match status" value="1"/>
</dbReference>
<protein>
    <recommendedName>
        <fullName evidence="2">Rad51-like C-terminal domain-containing protein</fullName>
    </recommendedName>
</protein>
<dbReference type="GO" id="GO:0000166">
    <property type="term" value="F:nucleotide binding"/>
    <property type="evidence" value="ECO:0007669"/>
    <property type="project" value="InterPro"/>
</dbReference>
<dbReference type="GO" id="GO:0070192">
    <property type="term" value="P:chromosome organization involved in meiotic cell cycle"/>
    <property type="evidence" value="ECO:0007669"/>
    <property type="project" value="TreeGrafter"/>
</dbReference>
<keyword evidence="4" id="KW-1185">Reference proteome</keyword>
<dbReference type="PANTHER" id="PTHR22942:SF39">
    <property type="entry name" value="DNA REPAIR PROTEIN RAD51 HOMOLOG 1"/>
    <property type="match status" value="1"/>
</dbReference>
<dbReference type="GO" id="GO:0003697">
    <property type="term" value="F:single-stranded DNA binding"/>
    <property type="evidence" value="ECO:0007669"/>
    <property type="project" value="TreeGrafter"/>
</dbReference>
<dbReference type="InterPro" id="IPR010995">
    <property type="entry name" value="DNA_repair_Rad51/TF_NusA_a-hlx"/>
</dbReference>
<feature type="compositionally biased region" description="Polar residues" evidence="1">
    <location>
        <begin position="1"/>
        <end position="12"/>
    </location>
</feature>
<dbReference type="GO" id="GO:0000730">
    <property type="term" value="P:DNA recombinase assembly"/>
    <property type="evidence" value="ECO:0007669"/>
    <property type="project" value="TreeGrafter"/>
</dbReference>
<evidence type="ECO:0000313" key="3">
    <source>
        <dbReference type="EMBL" id="KAG0143849.1"/>
    </source>
</evidence>
<dbReference type="OrthoDB" id="2499045at2759"/>
<dbReference type="EMBL" id="MU167309">
    <property type="protein sequence ID" value="KAG0143849.1"/>
    <property type="molecule type" value="Genomic_DNA"/>
</dbReference>
<dbReference type="PANTHER" id="PTHR22942">
    <property type="entry name" value="RECA/RAD51/RADA DNA STRAND-PAIRING FAMILY MEMBER"/>
    <property type="match status" value="1"/>
</dbReference>
<dbReference type="GO" id="GO:0007131">
    <property type="term" value="P:reciprocal meiotic recombination"/>
    <property type="evidence" value="ECO:0007669"/>
    <property type="project" value="TreeGrafter"/>
</dbReference>
<dbReference type="GO" id="GO:0003690">
    <property type="term" value="F:double-stranded DNA binding"/>
    <property type="evidence" value="ECO:0007669"/>
    <property type="project" value="TreeGrafter"/>
</dbReference>
<evidence type="ECO:0000259" key="2">
    <source>
        <dbReference type="Pfam" id="PF08423"/>
    </source>
</evidence>
<dbReference type="GO" id="GO:0000794">
    <property type="term" value="C:condensed nuclear chromosome"/>
    <property type="evidence" value="ECO:0007669"/>
    <property type="project" value="TreeGrafter"/>
</dbReference>
<dbReference type="Proteomes" id="UP000886653">
    <property type="component" value="Unassembled WGS sequence"/>
</dbReference>
<evidence type="ECO:0000313" key="4">
    <source>
        <dbReference type="Proteomes" id="UP000886653"/>
    </source>
</evidence>
<gene>
    <name evidence="3" type="ORF">CROQUDRAFT_164010</name>
</gene>
<dbReference type="GO" id="GO:0008094">
    <property type="term" value="F:ATP-dependent activity, acting on DNA"/>
    <property type="evidence" value="ECO:0007669"/>
    <property type="project" value="TreeGrafter"/>
</dbReference>
<dbReference type="InterPro" id="IPR013632">
    <property type="entry name" value="Rad51_C"/>
</dbReference>
<name>A0A9P6ND01_9BASI</name>